<comment type="caution">
    <text evidence="8">The sequence shown here is derived from an EMBL/GenBank/DDBJ whole genome shotgun (WGS) entry which is preliminary data.</text>
</comment>
<dbReference type="Pfam" id="PF04932">
    <property type="entry name" value="Wzy_C"/>
    <property type="match status" value="1"/>
</dbReference>
<dbReference type="GO" id="GO:0016020">
    <property type="term" value="C:membrane"/>
    <property type="evidence" value="ECO:0007669"/>
    <property type="project" value="UniProtKB-SubCell"/>
</dbReference>
<feature type="transmembrane region" description="Helical" evidence="6">
    <location>
        <begin position="128"/>
        <end position="148"/>
    </location>
</feature>
<name>A0A1F6E274_9BACT</name>
<evidence type="ECO:0000256" key="1">
    <source>
        <dbReference type="ARBA" id="ARBA00004141"/>
    </source>
</evidence>
<dbReference type="SUPFAM" id="SSF48452">
    <property type="entry name" value="TPR-like"/>
    <property type="match status" value="1"/>
</dbReference>
<dbReference type="Proteomes" id="UP000177107">
    <property type="component" value="Unassembled WGS sequence"/>
</dbReference>
<keyword evidence="3 6" id="KW-1133">Transmembrane helix</keyword>
<dbReference type="InterPro" id="IPR011990">
    <property type="entry name" value="TPR-like_helical_dom_sf"/>
</dbReference>
<dbReference type="PANTHER" id="PTHR37422:SF13">
    <property type="entry name" value="LIPOPOLYSACCHARIDE BIOSYNTHESIS PROTEIN PA4999-RELATED"/>
    <property type="match status" value="1"/>
</dbReference>
<dbReference type="InterPro" id="IPR019734">
    <property type="entry name" value="TPR_rpt"/>
</dbReference>
<feature type="transmembrane region" description="Helical" evidence="6">
    <location>
        <begin position="7"/>
        <end position="31"/>
    </location>
</feature>
<dbReference type="AlphaFoldDB" id="A0A1F6E274"/>
<sequence>MKDAARYIALGALFVLPLTPLIVAESLFFPFITGKAFYFRVAVEVAFGAWLVLALTDARYRPRFSWVGCAVAAFVLWMFVANFFAVNVEKAFWSNFERMEGWVLLAHLMAFFVVARSVLTVEGKWRAWFLTSLAVSLIVLGYAFLQAVGLSEIHQGSLRTDASFGNSIYLAIYLLFNTFIAGWLAFTEERTWLKWALFALIPVNIIFIFLTQTRGTILALVGSLVLVALLAVFSGGSGAARRYAAGGLVALLLIVGGFVALRDTPFIRESESWSRLAHISLEDGRVRFTIWGMAWQGFLDRPITGWGQEGFNYVFNTYYEPSLYNQEQWFDRAHNAFIDWLIAGGLPAFLLYFSLFGAALFALWRSTLARPERIALTAALAGYAFHNLFVFDNLYSYVYFFALLALIDGKCAPAALSPQKNRTTQLSLAFPVVSVLTILIMYAVNVPGLRVASDLIRALSPQPTGLETNAKIFAELAARPAFASQEVREMFVNFALQVIQLPSIPDSFKGEVLARAATEMEKQVAHYPADARERLQLSLAYRIAGNLEGALREVNAALALSPRKEQIMVQKGLTLLALGDNEAARETFEAAYALGPKFSELAKFAALGNVSVGDIERASAIIAEHPDIADDIEAIIKELSALSAP</sequence>
<dbReference type="EMBL" id="MFLM01000024">
    <property type="protein sequence ID" value="OGG67763.1"/>
    <property type="molecule type" value="Genomic_DNA"/>
</dbReference>
<reference evidence="8 9" key="1">
    <citation type="journal article" date="2016" name="Nat. Commun.">
        <title>Thousands of microbial genomes shed light on interconnected biogeochemical processes in an aquifer system.</title>
        <authorList>
            <person name="Anantharaman K."/>
            <person name="Brown C.T."/>
            <person name="Hug L.A."/>
            <person name="Sharon I."/>
            <person name="Castelle C.J."/>
            <person name="Probst A.J."/>
            <person name="Thomas B.C."/>
            <person name="Singh A."/>
            <person name="Wilkins M.J."/>
            <person name="Karaoz U."/>
            <person name="Brodie E.L."/>
            <person name="Williams K.H."/>
            <person name="Hubbard S.S."/>
            <person name="Banfield J.F."/>
        </authorList>
    </citation>
    <scope>NUCLEOTIDE SEQUENCE [LARGE SCALE GENOMIC DNA]</scope>
</reference>
<dbReference type="InterPro" id="IPR051533">
    <property type="entry name" value="WaaL-like"/>
</dbReference>
<dbReference type="PROSITE" id="PS50005">
    <property type="entry name" value="TPR"/>
    <property type="match status" value="1"/>
</dbReference>
<feature type="transmembrane region" description="Helical" evidence="6">
    <location>
        <begin position="340"/>
        <end position="362"/>
    </location>
</feature>
<feature type="transmembrane region" description="Helical" evidence="6">
    <location>
        <begin position="243"/>
        <end position="261"/>
    </location>
</feature>
<evidence type="ECO:0000256" key="5">
    <source>
        <dbReference type="PROSITE-ProRule" id="PRU00339"/>
    </source>
</evidence>
<keyword evidence="5" id="KW-0802">TPR repeat</keyword>
<feature type="transmembrane region" description="Helical" evidence="6">
    <location>
        <begin position="168"/>
        <end position="186"/>
    </location>
</feature>
<accession>A0A1F6E274</accession>
<feature type="transmembrane region" description="Helical" evidence="6">
    <location>
        <begin position="64"/>
        <end position="86"/>
    </location>
</feature>
<evidence type="ECO:0000313" key="8">
    <source>
        <dbReference type="EMBL" id="OGG67763.1"/>
    </source>
</evidence>
<keyword evidence="2 6" id="KW-0812">Transmembrane</keyword>
<feature type="transmembrane region" description="Helical" evidence="6">
    <location>
        <begin position="101"/>
        <end position="121"/>
    </location>
</feature>
<organism evidence="8 9">
    <name type="scientific">Candidatus Kaiserbacteria bacterium RIFCSPHIGHO2_02_FULL_56_30</name>
    <dbReference type="NCBI Taxonomy" id="1798499"/>
    <lineage>
        <taxon>Bacteria</taxon>
        <taxon>Candidatus Kaiseribacteriota</taxon>
    </lineage>
</organism>
<comment type="subcellular location">
    <subcellularLocation>
        <location evidence="1">Membrane</location>
        <topology evidence="1">Multi-pass membrane protein</topology>
    </subcellularLocation>
</comment>
<feature type="repeat" description="TPR" evidence="5">
    <location>
        <begin position="565"/>
        <end position="598"/>
    </location>
</feature>
<gene>
    <name evidence="8" type="ORF">A3C95_00370</name>
</gene>
<feature type="transmembrane region" description="Helical" evidence="6">
    <location>
        <begin position="217"/>
        <end position="236"/>
    </location>
</feature>
<feature type="transmembrane region" description="Helical" evidence="6">
    <location>
        <begin position="193"/>
        <end position="211"/>
    </location>
</feature>
<feature type="transmembrane region" description="Helical" evidence="6">
    <location>
        <begin position="428"/>
        <end position="444"/>
    </location>
</feature>
<evidence type="ECO:0000256" key="3">
    <source>
        <dbReference type="ARBA" id="ARBA00022989"/>
    </source>
</evidence>
<evidence type="ECO:0000256" key="6">
    <source>
        <dbReference type="SAM" id="Phobius"/>
    </source>
</evidence>
<evidence type="ECO:0000259" key="7">
    <source>
        <dbReference type="Pfam" id="PF04932"/>
    </source>
</evidence>
<protein>
    <recommendedName>
        <fullName evidence="7">O-antigen ligase-related domain-containing protein</fullName>
    </recommendedName>
</protein>
<dbReference type="InterPro" id="IPR007016">
    <property type="entry name" value="O-antigen_ligase-rel_domated"/>
</dbReference>
<dbReference type="Gene3D" id="1.25.40.10">
    <property type="entry name" value="Tetratricopeptide repeat domain"/>
    <property type="match status" value="1"/>
</dbReference>
<proteinExistence type="predicted"/>
<dbReference type="PANTHER" id="PTHR37422">
    <property type="entry name" value="TEICHURONIC ACID BIOSYNTHESIS PROTEIN TUAE"/>
    <property type="match status" value="1"/>
</dbReference>
<feature type="domain" description="O-antigen ligase-related" evidence="7">
    <location>
        <begin position="205"/>
        <end position="353"/>
    </location>
</feature>
<keyword evidence="4 6" id="KW-0472">Membrane</keyword>
<dbReference type="STRING" id="1798499.A3C95_00370"/>
<feature type="transmembrane region" description="Helical" evidence="6">
    <location>
        <begin position="37"/>
        <end position="55"/>
    </location>
</feature>
<evidence type="ECO:0000256" key="2">
    <source>
        <dbReference type="ARBA" id="ARBA00022692"/>
    </source>
</evidence>
<evidence type="ECO:0000313" key="9">
    <source>
        <dbReference type="Proteomes" id="UP000177107"/>
    </source>
</evidence>
<evidence type="ECO:0000256" key="4">
    <source>
        <dbReference type="ARBA" id="ARBA00023136"/>
    </source>
</evidence>